<accession>A0AB39VRW7</accession>
<sequence>MQAANQGKFVRESLMCCSDRIAEALPVNKKARLHISEKRVFEGARFIAAVFAIRLLSFL</sequence>
<protein>
    <submittedName>
        <fullName evidence="1">Uncharacterized protein</fullName>
    </submittedName>
</protein>
<gene>
    <name evidence="1" type="ORF">AB3G37_03120</name>
</gene>
<name>A0AB39VRW7_9GAMM</name>
<evidence type="ECO:0000313" key="1">
    <source>
        <dbReference type="EMBL" id="XDU73125.1"/>
    </source>
</evidence>
<dbReference type="AlphaFoldDB" id="A0AB39VRW7"/>
<dbReference type="RefSeq" id="WP_369789676.1">
    <property type="nucleotide sequence ID" value="NZ_CP165628.1"/>
</dbReference>
<organism evidence="1">
    <name type="scientific">Rouxiella sp. WC2420</name>
    <dbReference type="NCBI Taxonomy" id="3234145"/>
    <lineage>
        <taxon>Bacteria</taxon>
        <taxon>Pseudomonadati</taxon>
        <taxon>Pseudomonadota</taxon>
        <taxon>Gammaproteobacteria</taxon>
        <taxon>Enterobacterales</taxon>
        <taxon>Yersiniaceae</taxon>
        <taxon>Rouxiella</taxon>
    </lineage>
</organism>
<dbReference type="EMBL" id="CP165628">
    <property type="protein sequence ID" value="XDU73125.1"/>
    <property type="molecule type" value="Genomic_DNA"/>
</dbReference>
<proteinExistence type="predicted"/>
<reference evidence="1" key="1">
    <citation type="submission" date="2024-07" db="EMBL/GenBank/DDBJ databases">
        <authorList>
            <person name="Biller S.J."/>
        </authorList>
    </citation>
    <scope>NUCLEOTIDE SEQUENCE</scope>
    <source>
        <strain evidence="1">WC2420</strain>
    </source>
</reference>